<dbReference type="SUPFAM" id="SSF56219">
    <property type="entry name" value="DNase I-like"/>
    <property type="match status" value="1"/>
</dbReference>
<accession>A0A2I1HNY8</accession>
<dbReference type="InterPro" id="IPR036691">
    <property type="entry name" value="Endo/exonu/phosph_ase_sf"/>
</dbReference>
<dbReference type="InterPro" id="IPR005135">
    <property type="entry name" value="Endo/exonuclease/phosphatase"/>
</dbReference>
<dbReference type="VEuPathDB" id="FungiDB:RhiirFUN_022075"/>
<feature type="compositionally biased region" description="Polar residues" evidence="1">
    <location>
        <begin position="125"/>
        <end position="149"/>
    </location>
</feature>
<organism evidence="3 4">
    <name type="scientific">Rhizophagus irregularis</name>
    <dbReference type="NCBI Taxonomy" id="588596"/>
    <lineage>
        <taxon>Eukaryota</taxon>
        <taxon>Fungi</taxon>
        <taxon>Fungi incertae sedis</taxon>
        <taxon>Mucoromycota</taxon>
        <taxon>Glomeromycotina</taxon>
        <taxon>Glomeromycetes</taxon>
        <taxon>Glomerales</taxon>
        <taxon>Glomeraceae</taxon>
        <taxon>Rhizophagus</taxon>
    </lineage>
</organism>
<feature type="domain" description="Endonuclease/exonuclease/phosphatase" evidence="2">
    <location>
        <begin position="389"/>
        <end position="561"/>
    </location>
</feature>
<dbReference type="VEuPathDB" id="FungiDB:RhiirA1_468710"/>
<evidence type="ECO:0000256" key="1">
    <source>
        <dbReference type="SAM" id="MobiDB-lite"/>
    </source>
</evidence>
<reference evidence="3 4" key="1">
    <citation type="submission" date="2015-10" db="EMBL/GenBank/DDBJ databases">
        <title>Genome analyses suggest a sexual origin of heterokaryosis in a supposedly ancient asexual fungus.</title>
        <authorList>
            <person name="Ropars J."/>
            <person name="Sedzielewska K."/>
            <person name="Noel J."/>
            <person name="Charron P."/>
            <person name="Farinelli L."/>
            <person name="Marton T."/>
            <person name="Kruger M."/>
            <person name="Pelin A."/>
            <person name="Brachmann A."/>
            <person name="Corradi N."/>
        </authorList>
    </citation>
    <scope>NUCLEOTIDE SEQUENCE [LARGE SCALE GENOMIC DNA]</scope>
    <source>
        <strain evidence="3 4">A4</strain>
    </source>
</reference>
<feature type="region of interest" description="Disordered" evidence="1">
    <location>
        <begin position="67"/>
        <end position="154"/>
    </location>
</feature>
<dbReference type="GO" id="GO:0003824">
    <property type="term" value="F:catalytic activity"/>
    <property type="evidence" value="ECO:0007669"/>
    <property type="project" value="InterPro"/>
</dbReference>
<dbReference type="Gene3D" id="3.60.10.10">
    <property type="entry name" value="Endonuclease/exonuclease/phosphatase"/>
    <property type="match status" value="1"/>
</dbReference>
<dbReference type="InterPro" id="IPR043502">
    <property type="entry name" value="DNA/RNA_pol_sf"/>
</dbReference>
<dbReference type="AlphaFoldDB" id="A0A2I1HNY8"/>
<sequence length="1065" mass="120926">MNFFSQETLDAAKELTVSFRNRGLTWHSPDQVKNLCHVCGRLGCSPSQCSPRPAKKASTQLDKLYSRFKAGPQRGRTSDHSQRSSSRSRSRSRNARSNSQRKGPSNGTQQSKSRPHASASSSQPVTPSNQQNQPIGRPIVTSQTQQPEPTITPEDVAALRQQILELSKTIRYMDERIDWFSAQLESHEYRIVELENTVYPDNNAQSSYENFESYQDNHEESDELYNWDDADRVTTKLPPRRSMIMQISPDTSFSHDAPANVLSSRHLPFPTSEVLQPRRPQVVSQPINFHKELDNLTSTQELIHGKLGSIMSKLDGLSPLFLTLHHLPLAKPTPTPMDRHRLAVSPTKQLNLFSILLSRALHGIILTETNLCSPAHRYICNPYLNSYDYHSWFTHSPIANRHSGVGIILHASLAMYVVKKQFFSDRLIGLTLQFPGKRNVLIIGGYVPPVSSSNRSIIADCYSTLISWIRSARSSDHSVLLGGDLNADLEIFLKQLTTAHPGSSPLNPLFKFLHEQNFDDLCELDSSSLSPSPTFRSSSSGSLSRLDYIWISPFFPIPHLWSSVLDLTDVISTDHFLIIVHFDFLELKDHHAPSYMKQRQRCRTSYDFHSASPVQKESFASTISTTLPNASLFPRITPLNQLWHQFKSSLLSASRSCFPRVNISLTRPKDIPHELQPYTRLNNSLSHFLMSLRRKTNISQLQHAWSRFFVDFKPNFLRLFSDQSCLLNNLPDPLKLNEIFILSNLSFDEFRTQFKKSLRKLKKFLSAGLALEFKKFKTTSMKSAIAERNENFYENKGKFISSSLNRERRCIVLDRVLVVDISDGPKLLVAPEEIKAAAITHFQNVVGPSVSPFDSLSALPLRWKKRYAPLEQFQESLYDPVMAHISVSELREVISLSPTHKAPGPSSIPYEWFKILSDSALEFLCELMNRCLDSSDIPEDWRLASIAPIPKPHEFDALLKNTRPITLLETARKLLVKIVNNRLSNILATHRVLQGNNFAGLPGSSVNTPINVLDGIIKSHRLSRSSQELWILSQDISKAFDSIDLRMLRRIEFLRLMALLLFITF</sequence>
<feature type="compositionally biased region" description="Low complexity" evidence="1">
    <location>
        <begin position="110"/>
        <end position="124"/>
    </location>
</feature>
<comment type="caution">
    <text evidence="3">The sequence shown here is derived from an EMBL/GenBank/DDBJ whole genome shotgun (WGS) entry which is preliminary data.</text>
</comment>
<gene>
    <name evidence="3" type="ORF">RhiirA4_484449</name>
</gene>
<name>A0A2I1HNY8_9GLOM</name>
<dbReference type="VEuPathDB" id="FungiDB:FUN_013714"/>
<evidence type="ECO:0000259" key="2">
    <source>
        <dbReference type="Pfam" id="PF03372"/>
    </source>
</evidence>
<dbReference type="VEuPathDB" id="FungiDB:RhiirFUN_002267"/>
<dbReference type="VEuPathDB" id="FungiDB:RhiirA1_478907"/>
<evidence type="ECO:0000313" key="4">
    <source>
        <dbReference type="Proteomes" id="UP000234323"/>
    </source>
</evidence>
<keyword evidence="4" id="KW-1185">Reference proteome</keyword>
<dbReference type="Pfam" id="PF03372">
    <property type="entry name" value="Exo_endo_phos"/>
    <property type="match status" value="1"/>
</dbReference>
<evidence type="ECO:0000313" key="3">
    <source>
        <dbReference type="EMBL" id="PKY60582.1"/>
    </source>
</evidence>
<dbReference type="PANTHER" id="PTHR19446">
    <property type="entry name" value="REVERSE TRANSCRIPTASES"/>
    <property type="match status" value="1"/>
</dbReference>
<dbReference type="EMBL" id="LLXI01004398">
    <property type="protein sequence ID" value="PKY60582.1"/>
    <property type="molecule type" value="Genomic_DNA"/>
</dbReference>
<dbReference type="Proteomes" id="UP000234323">
    <property type="component" value="Unassembled WGS sequence"/>
</dbReference>
<dbReference type="SUPFAM" id="SSF56672">
    <property type="entry name" value="DNA/RNA polymerases"/>
    <property type="match status" value="1"/>
</dbReference>
<proteinExistence type="predicted"/>
<protein>
    <recommendedName>
        <fullName evidence="2">Endonuclease/exonuclease/phosphatase domain-containing protein</fullName>
    </recommendedName>
</protein>
<dbReference type="VEuPathDB" id="FungiDB:FUN_023071"/>